<accession>A0A821W0K0</accession>
<protein>
    <submittedName>
        <fullName evidence="1">Uncharacterized protein</fullName>
    </submittedName>
</protein>
<comment type="caution">
    <text evidence="1">The sequence shown here is derived from an EMBL/GenBank/DDBJ whole genome shotgun (WGS) entry which is preliminary data.</text>
</comment>
<dbReference type="PANTHER" id="PTHR46601:SF1">
    <property type="entry name" value="ADF-H DOMAIN-CONTAINING PROTEIN"/>
    <property type="match status" value="1"/>
</dbReference>
<dbReference type="Proteomes" id="UP000663838">
    <property type="component" value="Unassembled WGS sequence"/>
</dbReference>
<gene>
    <name evidence="1" type="ORF">TOA249_LOCUS31669</name>
</gene>
<name>A0A821W0K0_9BILA</name>
<dbReference type="PANTHER" id="PTHR46601">
    <property type="entry name" value="ULP_PROTEASE DOMAIN-CONTAINING PROTEIN"/>
    <property type="match status" value="1"/>
</dbReference>
<evidence type="ECO:0000313" key="1">
    <source>
        <dbReference type="EMBL" id="CAF4914960.1"/>
    </source>
</evidence>
<dbReference type="EMBL" id="CAJOBS010006654">
    <property type="protein sequence ID" value="CAF4914960.1"/>
    <property type="molecule type" value="Genomic_DNA"/>
</dbReference>
<organism evidence="1 2">
    <name type="scientific">Rotaria socialis</name>
    <dbReference type="NCBI Taxonomy" id="392032"/>
    <lineage>
        <taxon>Eukaryota</taxon>
        <taxon>Metazoa</taxon>
        <taxon>Spiralia</taxon>
        <taxon>Gnathifera</taxon>
        <taxon>Rotifera</taxon>
        <taxon>Eurotatoria</taxon>
        <taxon>Bdelloidea</taxon>
        <taxon>Philodinida</taxon>
        <taxon>Philodinidae</taxon>
        <taxon>Rotaria</taxon>
    </lineage>
</organism>
<sequence>MRRKSLCTLPRIGRVLISAQYLRNELINGLKDLYHASDKSEQVRLLTIAPTNWGRQKVQKFLDSPERQARQSRELRSTKGVLTSPEYLRDNQPLDASVSHAVIKFYEQDWISRVSPNKSDVLLIKKQPVSKRFISKFFDLKPRHVQPIFLHDTCCCVYYENFDLVLKAWNRISNQQIDRRKLIDDILCSPITELCYSRDCDEITEWTSWKRTNNRVALQKINGSVSLLLDYIDEQWENFLSHHYFTIMQQSYIAEIKKRSDPHDVVIVQMDFAQNFALMSQHEVQSAHFDKPQATVFTIFVVLGSEHKSFVIISDYLEHDTKFVYFAQQLVVSTVKQIAPRVRLINYVTDGAPSHFKNRHNILNLSFHEIDFGVRSIWTFTATSHGKGPVDGLGAAVKSTATRYLMRHGPE</sequence>
<proteinExistence type="predicted"/>
<evidence type="ECO:0000313" key="2">
    <source>
        <dbReference type="Proteomes" id="UP000663838"/>
    </source>
</evidence>
<reference evidence="1" key="1">
    <citation type="submission" date="2021-02" db="EMBL/GenBank/DDBJ databases">
        <authorList>
            <person name="Nowell W R."/>
        </authorList>
    </citation>
    <scope>NUCLEOTIDE SEQUENCE</scope>
</reference>
<dbReference type="AlphaFoldDB" id="A0A821W0K0"/>